<keyword evidence="2" id="KW-1185">Reference proteome</keyword>
<evidence type="ECO:0000313" key="1">
    <source>
        <dbReference type="EMBL" id="KAE8399638.1"/>
    </source>
</evidence>
<dbReference type="OrthoDB" id="1046782at2759"/>
<evidence type="ECO:0000313" key="2">
    <source>
        <dbReference type="Proteomes" id="UP000325579"/>
    </source>
</evidence>
<reference evidence="1 2" key="1">
    <citation type="submission" date="2019-04" db="EMBL/GenBank/DDBJ databases">
        <authorList>
            <consortium name="DOE Joint Genome Institute"/>
            <person name="Mondo S."/>
            <person name="Kjaerbolling I."/>
            <person name="Vesth T."/>
            <person name="Frisvad J.C."/>
            <person name="Nybo J.L."/>
            <person name="Theobald S."/>
            <person name="Kildgaard S."/>
            <person name="Isbrandt T."/>
            <person name="Kuo A."/>
            <person name="Sato A."/>
            <person name="Lyhne E.K."/>
            <person name="Kogle M.E."/>
            <person name="Wiebenga A."/>
            <person name="Kun R.S."/>
            <person name="Lubbers R.J."/>
            <person name="Makela M.R."/>
            <person name="Barry K."/>
            <person name="Chovatia M."/>
            <person name="Clum A."/>
            <person name="Daum C."/>
            <person name="Haridas S."/>
            <person name="He G."/>
            <person name="LaButti K."/>
            <person name="Lipzen A."/>
            <person name="Riley R."/>
            <person name="Salamov A."/>
            <person name="Simmons B.A."/>
            <person name="Magnuson J.K."/>
            <person name="Henrissat B."/>
            <person name="Mortensen U.H."/>
            <person name="Larsen T.O."/>
            <person name="Devries R.P."/>
            <person name="Grigoriev I.V."/>
            <person name="Machida M."/>
            <person name="Baker S.E."/>
            <person name="Andersen M.R."/>
            <person name="Cantor M.N."/>
            <person name="Hua S.X."/>
        </authorList>
    </citation>
    <scope>NUCLEOTIDE SEQUENCE [LARGE SCALE GENOMIC DNA]</scope>
    <source>
        <strain evidence="1 2">CBS 119388</strain>
    </source>
</reference>
<gene>
    <name evidence="1" type="ORF">BDV37DRAFT_287366</name>
</gene>
<accession>A0A5N6HLP0</accession>
<name>A0A5N7D1D0_9EURO</name>
<dbReference type="GeneID" id="43672779"/>
<dbReference type="RefSeq" id="XP_031936957.1">
    <property type="nucleotide sequence ID" value="XM_032088088.1"/>
</dbReference>
<organism evidence="1 2">
    <name type="scientific">Aspergillus pseudonomiae</name>
    <dbReference type="NCBI Taxonomy" id="1506151"/>
    <lineage>
        <taxon>Eukaryota</taxon>
        <taxon>Fungi</taxon>
        <taxon>Dikarya</taxon>
        <taxon>Ascomycota</taxon>
        <taxon>Pezizomycotina</taxon>
        <taxon>Eurotiomycetes</taxon>
        <taxon>Eurotiomycetidae</taxon>
        <taxon>Eurotiales</taxon>
        <taxon>Aspergillaceae</taxon>
        <taxon>Aspergillus</taxon>
        <taxon>Aspergillus subgen. Circumdati</taxon>
    </lineage>
</organism>
<dbReference type="Proteomes" id="UP000325579">
    <property type="component" value="Unassembled WGS sequence"/>
</dbReference>
<protein>
    <submittedName>
        <fullName evidence="1">Uncharacterized protein</fullName>
    </submittedName>
</protein>
<accession>A0A5N7D1D0</accession>
<proteinExistence type="predicted"/>
<dbReference type="AlphaFoldDB" id="A0A5N7D1D0"/>
<sequence>MSRTSIEIPAEVSWSKAFDYYNGDDTTTTRTDKYTWSRKMVKGRFREDANQAIAEAKFRGQFTGEYGASWDVVSAKARVEYEVSADIKNTVNSVTRDEVKEEIFESGEEVTEYKIGPENRLIGYRMHFNGGGVSVASRQIITRPEPDPNFEKVLSSNITCALEAKRFLRGIQVVYGDKEWQRPDNCIPVDNNKSPDINKGFSYSNYVWLVPLWGIKASDSETCTSLSCRLSDDAETGSVDLAAGAGGKYRYLDIGRNPAIRYKITEVLMIRGDFGVSREDAWKWGWSGVSNDFNEGRKHDYIQLLWKSIKVDDTVLS</sequence>
<dbReference type="EMBL" id="ML736829">
    <property type="protein sequence ID" value="KAE8399638.1"/>
    <property type="molecule type" value="Genomic_DNA"/>
</dbReference>